<dbReference type="Proteomes" id="UP000751614">
    <property type="component" value="Unassembled WGS sequence"/>
</dbReference>
<proteinExistence type="predicted"/>
<keyword evidence="1" id="KW-0732">Signal</keyword>
<dbReference type="PANTHER" id="PTHR43751">
    <property type="entry name" value="SULFATASE"/>
    <property type="match status" value="1"/>
</dbReference>
<dbReference type="SUPFAM" id="SSF53649">
    <property type="entry name" value="Alkaline phosphatase-like"/>
    <property type="match status" value="1"/>
</dbReference>
<feature type="chain" id="PRO_5047389617" evidence="1">
    <location>
        <begin position="20"/>
        <end position="553"/>
    </location>
</feature>
<reference evidence="3 4" key="1">
    <citation type="submission" date="2019-05" db="EMBL/GenBank/DDBJ databases">
        <title>Flagellimonas sp. AsT0115, sp. nov., isolated from a marine red algae, Asparagopsis taxiformis.</title>
        <authorList>
            <person name="Kim J."/>
            <person name="Jeong S.E."/>
            <person name="Jeon C.O."/>
        </authorList>
    </citation>
    <scope>NUCLEOTIDE SEQUENCE [LARGE SCALE GENOMIC DNA]</scope>
    <source>
        <strain evidence="3 4">AsT0115</strain>
    </source>
</reference>
<dbReference type="PANTHER" id="PTHR43751:SF1">
    <property type="entry name" value="SULFATASE ATSG-RELATED"/>
    <property type="match status" value="1"/>
</dbReference>
<evidence type="ECO:0000256" key="1">
    <source>
        <dbReference type="SAM" id="SignalP"/>
    </source>
</evidence>
<name>A0ABY2WRT4_9FLAO</name>
<dbReference type="Pfam" id="PF00884">
    <property type="entry name" value="Sulfatase"/>
    <property type="match status" value="1"/>
</dbReference>
<feature type="signal peptide" evidence="1">
    <location>
        <begin position="1"/>
        <end position="19"/>
    </location>
</feature>
<evidence type="ECO:0000313" key="3">
    <source>
        <dbReference type="EMBL" id="TMU57709.1"/>
    </source>
</evidence>
<comment type="caution">
    <text evidence="3">The sequence shown here is derived from an EMBL/GenBank/DDBJ whole genome shotgun (WGS) entry which is preliminary data.</text>
</comment>
<organism evidence="3 4">
    <name type="scientific">Flagellimonas algicola</name>
    <dbReference type="NCBI Taxonomy" id="2583815"/>
    <lineage>
        <taxon>Bacteria</taxon>
        <taxon>Pseudomonadati</taxon>
        <taxon>Bacteroidota</taxon>
        <taxon>Flavobacteriia</taxon>
        <taxon>Flavobacteriales</taxon>
        <taxon>Flavobacteriaceae</taxon>
        <taxon>Flagellimonas</taxon>
    </lineage>
</organism>
<dbReference type="InterPro" id="IPR052701">
    <property type="entry name" value="GAG_Ulvan_Degrading_Sulfatases"/>
</dbReference>
<dbReference type="Gene3D" id="3.40.720.10">
    <property type="entry name" value="Alkaline Phosphatase, subunit A"/>
    <property type="match status" value="2"/>
</dbReference>
<protein>
    <submittedName>
        <fullName evidence="3">Acetylglucosamine-6-sulfatase</fullName>
    </submittedName>
</protein>
<feature type="domain" description="Sulfatase N-terminal" evidence="2">
    <location>
        <begin position="23"/>
        <end position="381"/>
    </location>
</feature>
<gene>
    <name evidence="3" type="ORF">FGG15_07050</name>
</gene>
<dbReference type="InterPro" id="IPR017850">
    <property type="entry name" value="Alkaline_phosphatase_core_sf"/>
</dbReference>
<evidence type="ECO:0000259" key="2">
    <source>
        <dbReference type="Pfam" id="PF00884"/>
    </source>
</evidence>
<dbReference type="InterPro" id="IPR000917">
    <property type="entry name" value="Sulfatase_N"/>
</dbReference>
<evidence type="ECO:0000313" key="4">
    <source>
        <dbReference type="Proteomes" id="UP000751614"/>
    </source>
</evidence>
<keyword evidence="4" id="KW-1185">Reference proteome</keyword>
<dbReference type="EMBL" id="VCNI01000001">
    <property type="protein sequence ID" value="TMU57709.1"/>
    <property type="molecule type" value="Genomic_DNA"/>
</dbReference>
<accession>A0ABY2WRT4</accession>
<sequence length="553" mass="62804">MNLVLSTVLCLIALANAMAQGQPNFIFILTDDQTYGMMGCTGNDIVQTPHLDQLAKDGVLFTNAHITSAICTPSRTSILTSQFERKHGINFNSGTSLSIEGWQNTYPMVMRTNGYYTGWIGKNHVPIGQGGYASGVMEKSFDYWYAGHGHLRFYPKEIHHIFNHANADTQAEIIGEGIQDFLSNEQKLQGAVKFLDQRPKDKPFMLSVNFNLPHGASTSTMEMRDTDDDLYKTWYRDMEIPLPKNYVAKKDIKTPKLPLEIHRTEDRQVGYDYVNEPETLKERYIRQLQAMTGIDRLVGQLRQTLKNQKLDNNTVIIFTADHGLFMGQFGLGGKAFCYEITTRVPMIIFDPYSKKSTRNKTSDALVQSIDIAPTILTMAGIPIPSTYQGKTLTEVLSGSIADPRHYLYTENLWSTQFGNPRCESVQDKNWKYIRYYKNENLSASKKIKTAKEMGINLTSMLYKVHDPDIALYRHFIEAPLQGEAAVYEELFDLKNDAQETTNLANETGHKDILEKMRKIWVNEINNARGAEPPQVLRYTTDSESERGVIIEPK</sequence>